<evidence type="ECO:0000313" key="2">
    <source>
        <dbReference type="EMBL" id="QKU33753.1"/>
    </source>
</evidence>
<sequence>MALRNFYDEHKKIIIIVGLIIIAFIIYRYFWEEKSFTKDFSITNLENRIDQLEQSIGINPTFTHPNAPSIPIAPGTPNAPIIHGQTLHKVCLDQDTQRKIADDINKKLKEINACDCRETCANMLNNNNIIQPNINQAPNQNNLLGSRNVEQFYVSY</sequence>
<reference evidence="2" key="1">
    <citation type="submission" date="2017-06" db="EMBL/GenBank/DDBJ databases">
        <authorList>
            <person name="Assis F.L."/>
            <person name="Abrahao J.S."/>
            <person name="Silva L."/>
            <person name="Khalil J.B."/>
            <person name="Rodrigues R."/>
            <person name="Silva L.S."/>
            <person name="Boratto P."/>
            <person name="Andrade M."/>
            <person name="Kroon E.G."/>
            <person name="Ribeiro B."/>
            <person name="Bergier I."/>
            <person name="Seligmann H."/>
            <person name="Ghigo E."/>
            <person name="Colson P."/>
            <person name="Levasseur A."/>
            <person name="Raoult D."/>
            <person name="Scola B.L."/>
        </authorList>
    </citation>
    <scope>NUCLEOTIDE SEQUENCE</scope>
    <source>
        <strain evidence="2">Deep ocean</strain>
    </source>
</reference>
<dbReference type="RefSeq" id="YP_010780361.1">
    <property type="nucleotide sequence ID" value="NC_075038.1"/>
</dbReference>
<feature type="transmembrane region" description="Helical" evidence="1">
    <location>
        <begin position="12"/>
        <end position="31"/>
    </location>
</feature>
<protein>
    <submittedName>
        <fullName evidence="2">Uncharacterized protein</fullName>
    </submittedName>
</protein>
<name>A0A6N1NNW6_9VIRU</name>
<evidence type="ECO:0000256" key="1">
    <source>
        <dbReference type="SAM" id="Phobius"/>
    </source>
</evidence>
<keyword evidence="1" id="KW-1133">Transmembrane helix</keyword>
<dbReference type="KEGG" id="vg:80517052"/>
<dbReference type="GeneID" id="80517052"/>
<keyword evidence="1" id="KW-0812">Transmembrane</keyword>
<proteinExistence type="predicted"/>
<accession>A0A6N1NNW6</accession>
<reference evidence="2" key="2">
    <citation type="journal article" date="2018" name="Nat. Commun.">
        <title>Tailed giant Tupanvirus possesses the most complete translational apparatus of the known virosphere.</title>
        <authorList>
            <person name="Abrahao J."/>
            <person name="Silva L."/>
            <person name="Silva L.S."/>
            <person name="Khalil J.Y.B."/>
            <person name="Rodrigues R."/>
            <person name="Arantes T."/>
            <person name="Assis F."/>
            <person name="Boratto P."/>
            <person name="Andrade M."/>
            <person name="Kroon E.G."/>
            <person name="Ribeiro B."/>
            <person name="Bergier I."/>
            <person name="Seligmann H."/>
            <person name="Ghigo E."/>
            <person name="Colson P."/>
            <person name="Levasseur A."/>
            <person name="Kroemer G."/>
            <person name="Raoult D."/>
            <person name="La Scola B."/>
        </authorList>
    </citation>
    <scope>NUCLEOTIDE SEQUENCE [LARGE SCALE GENOMIC DNA]</scope>
    <source>
        <strain evidence="2">Deep ocean</strain>
    </source>
</reference>
<dbReference type="EMBL" id="MF405918">
    <property type="protein sequence ID" value="QKU33753.1"/>
    <property type="molecule type" value="Genomic_DNA"/>
</dbReference>
<keyword evidence="1" id="KW-0472">Membrane</keyword>
<organism evidence="2">
    <name type="scientific">Tupanvirus deep ocean</name>
    <dbReference type="NCBI Taxonomy" id="2126984"/>
    <lineage>
        <taxon>Viruses</taxon>
        <taxon>Varidnaviria</taxon>
        <taxon>Bamfordvirae</taxon>
        <taxon>Nucleocytoviricota</taxon>
        <taxon>Megaviricetes</taxon>
        <taxon>Imitervirales</taxon>
        <taxon>Mimiviridae</taxon>
        <taxon>Megamimivirinae</taxon>
        <taxon>Tupanvirus</taxon>
        <taxon>Tupanvirus altamarinense</taxon>
    </lineage>
</organism>